<evidence type="ECO:0008006" key="3">
    <source>
        <dbReference type="Google" id="ProtNLM"/>
    </source>
</evidence>
<protein>
    <recommendedName>
        <fullName evidence="3">Transposase</fullName>
    </recommendedName>
</protein>
<evidence type="ECO:0000313" key="1">
    <source>
        <dbReference type="EMBL" id="UTU53096.1"/>
    </source>
</evidence>
<accession>A0AB38TFM7</accession>
<dbReference type="EMBL" id="CP088147">
    <property type="protein sequence ID" value="UTU53096.1"/>
    <property type="molecule type" value="Genomic_DNA"/>
</dbReference>
<proteinExistence type="predicted"/>
<dbReference type="Proteomes" id="UP001060070">
    <property type="component" value="Chromosome"/>
</dbReference>
<keyword evidence="2" id="KW-1185">Reference proteome</keyword>
<reference evidence="1 2" key="1">
    <citation type="journal article" date="2022" name="Microbiol. Resour. Announc.">
        <title>Complete Genome Sequence of Mesorhizobium ciceri Strain R30, a Rhizobium Used as a Commercial Inoculant for Chickpea in Argentina.</title>
        <authorList>
            <person name="Foresto E."/>
            <person name="Revale S."/>
            <person name="Primo E."/>
            <person name="Nievas F."/>
            <person name="Carezzano E."/>
            <person name="Puente M."/>
            <person name="Alzari P."/>
            <person name="Mart M."/>
            <person name="Ben-Assaya M."/>
            <person name="Mornico D."/>
            <person name="Santoro M."/>
            <person name="Mart F."/>
            <person name="Giordano W."/>
            <person name="Bogino P."/>
        </authorList>
    </citation>
    <scope>NUCLEOTIDE SEQUENCE [LARGE SCALE GENOMIC DNA]</scope>
    <source>
        <strain evidence="1 2">R30</strain>
    </source>
</reference>
<dbReference type="RefSeq" id="WP_127218768.1">
    <property type="nucleotide sequence ID" value="NZ_CP088147.1"/>
</dbReference>
<gene>
    <name evidence="1" type="ORF">LRP29_06605</name>
</gene>
<name>A0AB38TFM7_9HYPH</name>
<dbReference type="AlphaFoldDB" id="A0AB38TFM7"/>
<evidence type="ECO:0000313" key="2">
    <source>
        <dbReference type="Proteomes" id="UP001060070"/>
    </source>
</evidence>
<organism evidence="1 2">
    <name type="scientific">Mesorhizobium ciceri</name>
    <dbReference type="NCBI Taxonomy" id="39645"/>
    <lineage>
        <taxon>Bacteria</taxon>
        <taxon>Pseudomonadati</taxon>
        <taxon>Pseudomonadota</taxon>
        <taxon>Alphaproteobacteria</taxon>
        <taxon>Hyphomicrobiales</taxon>
        <taxon>Phyllobacteriaceae</taxon>
        <taxon>Mesorhizobium</taxon>
    </lineage>
</organism>
<sequence length="71" mass="7959">MAGHRTWKDLKLALKEENDWLKSLIAERLHKENVNLRKSFGWTNAVEACLGRVKIGHAAARNSPGGGTLRH</sequence>